<gene>
    <name evidence="10" type="primary">topA</name>
    <name evidence="13" type="ORF">UY44_C0014G0002</name>
</gene>
<feature type="domain" description="Topo IA-type catalytic" evidence="12">
    <location>
        <begin position="132"/>
        <end position="561"/>
    </location>
</feature>
<dbReference type="Pfam" id="PF01396">
    <property type="entry name" value="Zn_ribbon_Top1"/>
    <property type="match status" value="2"/>
</dbReference>
<dbReference type="PATRIC" id="fig|1618669.3.peg.452"/>
<evidence type="ECO:0000256" key="10">
    <source>
        <dbReference type="HAMAP-Rule" id="MF_00952"/>
    </source>
</evidence>
<dbReference type="CDD" id="cd00186">
    <property type="entry name" value="TOP1Ac"/>
    <property type="match status" value="1"/>
</dbReference>
<dbReference type="PANTHER" id="PTHR42785">
    <property type="entry name" value="DNA TOPOISOMERASE, TYPE IA, CORE"/>
    <property type="match status" value="1"/>
</dbReference>
<evidence type="ECO:0000313" key="13">
    <source>
        <dbReference type="EMBL" id="KKW08215.1"/>
    </source>
</evidence>
<feature type="site" description="Interaction with DNA" evidence="10">
    <location>
        <position position="146"/>
    </location>
</feature>
<dbReference type="PROSITE" id="PS00396">
    <property type="entry name" value="TOPO_IA_1"/>
    <property type="match status" value="1"/>
</dbReference>
<dbReference type="InterPro" id="IPR005733">
    <property type="entry name" value="TopoI_bac-type"/>
</dbReference>
<dbReference type="SMART" id="SM00493">
    <property type="entry name" value="TOPRIM"/>
    <property type="match status" value="1"/>
</dbReference>
<feature type="site" description="Interaction with DNA" evidence="10">
    <location>
        <position position="151"/>
    </location>
</feature>
<organism evidence="13 14">
    <name type="scientific">Candidatus Kaiserbacteria bacterium GW2011_GWA2_49_19</name>
    <dbReference type="NCBI Taxonomy" id="1618669"/>
    <lineage>
        <taxon>Bacteria</taxon>
        <taxon>Candidatus Kaiseribacteriota</taxon>
    </lineage>
</organism>
<dbReference type="AlphaFoldDB" id="A0A0G1VPK1"/>
<evidence type="ECO:0000256" key="7">
    <source>
        <dbReference type="ARBA" id="ARBA00023029"/>
    </source>
</evidence>
<dbReference type="SUPFAM" id="SSF56712">
    <property type="entry name" value="Prokaryotic type I DNA topoisomerase"/>
    <property type="match status" value="1"/>
</dbReference>
<comment type="caution">
    <text evidence="13">The sequence shown here is derived from an EMBL/GenBank/DDBJ whole genome shotgun (WGS) entry which is preliminary data.</text>
</comment>
<dbReference type="EC" id="5.6.2.1" evidence="10"/>
<dbReference type="InterPro" id="IPR013826">
    <property type="entry name" value="Topo_IA_cen_sub3"/>
</dbReference>
<dbReference type="GO" id="GO:0003677">
    <property type="term" value="F:DNA binding"/>
    <property type="evidence" value="ECO:0007669"/>
    <property type="project" value="UniProtKB-KW"/>
</dbReference>
<dbReference type="GO" id="GO:0005694">
    <property type="term" value="C:chromosome"/>
    <property type="evidence" value="ECO:0007669"/>
    <property type="project" value="InterPro"/>
</dbReference>
<dbReference type="Pfam" id="PF01131">
    <property type="entry name" value="Topoisom_bac"/>
    <property type="match status" value="1"/>
</dbReference>
<dbReference type="Gene3D" id="3.40.50.140">
    <property type="match status" value="1"/>
</dbReference>
<dbReference type="InterPro" id="IPR003602">
    <property type="entry name" value="Topo_IA_DNA-bd_dom"/>
</dbReference>
<dbReference type="Proteomes" id="UP000033965">
    <property type="component" value="Unassembled WGS sequence"/>
</dbReference>
<keyword evidence="6" id="KW-0460">Magnesium</keyword>
<dbReference type="InterPro" id="IPR034149">
    <property type="entry name" value="TOPRIM_TopoI"/>
</dbReference>
<evidence type="ECO:0000256" key="3">
    <source>
        <dbReference type="ARBA" id="ARBA00022723"/>
    </source>
</evidence>
<dbReference type="InterPro" id="IPR028612">
    <property type="entry name" value="Topoisom_1_IA"/>
</dbReference>
<feature type="site" description="Interaction with DNA" evidence="10">
    <location>
        <position position="143"/>
    </location>
</feature>
<reference evidence="13 14" key="1">
    <citation type="journal article" date="2015" name="Nature">
        <title>rRNA introns, odd ribosomes, and small enigmatic genomes across a large radiation of phyla.</title>
        <authorList>
            <person name="Brown C.T."/>
            <person name="Hug L.A."/>
            <person name="Thomas B.C."/>
            <person name="Sharon I."/>
            <person name="Castelle C.J."/>
            <person name="Singh A."/>
            <person name="Wilkins M.J."/>
            <person name="Williams K.H."/>
            <person name="Banfield J.F."/>
        </authorList>
    </citation>
    <scope>NUCLEOTIDE SEQUENCE [LARGE SCALE GENOMIC DNA]</scope>
</reference>
<feature type="active site" description="O-(5'-phospho-DNA)-tyrosine intermediate" evidence="10">
    <location>
        <position position="303"/>
    </location>
</feature>
<dbReference type="Gene3D" id="3.30.65.10">
    <property type="entry name" value="Bacterial Topoisomerase I, domain 1"/>
    <property type="match status" value="1"/>
</dbReference>
<dbReference type="PROSITE" id="PS50880">
    <property type="entry name" value="TOPRIM"/>
    <property type="match status" value="1"/>
</dbReference>
<dbReference type="InterPro" id="IPR013498">
    <property type="entry name" value="Topo_IA_Znf"/>
</dbReference>
<dbReference type="InterPro" id="IPR000380">
    <property type="entry name" value="Topo_IA"/>
</dbReference>
<dbReference type="SUPFAM" id="SSF57783">
    <property type="entry name" value="Zinc beta-ribbon"/>
    <property type="match status" value="1"/>
</dbReference>
<dbReference type="SMART" id="SM00436">
    <property type="entry name" value="TOP1Bc"/>
    <property type="match status" value="1"/>
</dbReference>
<dbReference type="NCBIfam" id="TIGR01051">
    <property type="entry name" value="topA_bact"/>
    <property type="match status" value="1"/>
</dbReference>
<dbReference type="InterPro" id="IPR023405">
    <property type="entry name" value="Topo_IA_core_domain"/>
</dbReference>
<dbReference type="CDD" id="cd03363">
    <property type="entry name" value="TOPRIM_TopoIA_TopoI"/>
    <property type="match status" value="1"/>
</dbReference>
<feature type="domain" description="Toprim" evidence="11">
    <location>
        <begin position="8"/>
        <end position="116"/>
    </location>
</feature>
<dbReference type="EMBL" id="LCPZ01000014">
    <property type="protein sequence ID" value="KKW08215.1"/>
    <property type="molecule type" value="Genomic_DNA"/>
</dbReference>
<keyword evidence="8 10" id="KW-0238">DNA-binding</keyword>
<dbReference type="GO" id="GO:0006265">
    <property type="term" value="P:DNA topological change"/>
    <property type="evidence" value="ECO:0007669"/>
    <property type="project" value="UniProtKB-UniRule"/>
</dbReference>
<evidence type="ECO:0000259" key="12">
    <source>
        <dbReference type="PROSITE" id="PS52039"/>
    </source>
</evidence>
<dbReference type="SMART" id="SM00437">
    <property type="entry name" value="TOP1Ac"/>
    <property type="match status" value="1"/>
</dbReference>
<dbReference type="Gene3D" id="1.10.460.10">
    <property type="entry name" value="Topoisomerase I, domain 2"/>
    <property type="match status" value="1"/>
</dbReference>
<name>A0A0G1VPK1_9BACT</name>
<dbReference type="Gene3D" id="2.70.20.10">
    <property type="entry name" value="Topoisomerase I, domain 3"/>
    <property type="match status" value="1"/>
</dbReference>
<comment type="subunit">
    <text evidence="10">Monomer.</text>
</comment>
<keyword evidence="9 10" id="KW-0413">Isomerase</keyword>
<dbReference type="PANTHER" id="PTHR42785:SF1">
    <property type="entry name" value="DNA TOPOISOMERASE"/>
    <property type="match status" value="1"/>
</dbReference>
<dbReference type="Pfam" id="PF01751">
    <property type="entry name" value="Toprim"/>
    <property type="match status" value="1"/>
</dbReference>
<feature type="site" description="Interaction with DNA" evidence="10">
    <location>
        <position position="142"/>
    </location>
</feature>
<evidence type="ECO:0000313" key="14">
    <source>
        <dbReference type="Proteomes" id="UP000033965"/>
    </source>
</evidence>
<dbReference type="InterPro" id="IPR013497">
    <property type="entry name" value="Topo_IA_cen"/>
</dbReference>
<feature type="site" description="Interaction with DNA" evidence="10">
    <location>
        <position position="305"/>
    </location>
</feature>
<evidence type="ECO:0000256" key="9">
    <source>
        <dbReference type="ARBA" id="ARBA00023235"/>
    </source>
</evidence>
<dbReference type="HAMAP" id="MF_00952">
    <property type="entry name" value="Topoisom_1_prok"/>
    <property type="match status" value="1"/>
</dbReference>
<keyword evidence="5" id="KW-0862">Zinc</keyword>
<feature type="site" description="Interaction with DNA" evidence="10">
    <location>
        <position position="492"/>
    </location>
</feature>
<dbReference type="InterPro" id="IPR023406">
    <property type="entry name" value="Topo_IA_AS"/>
</dbReference>
<feature type="region of interest" description="Interaction with DNA" evidence="10">
    <location>
        <begin position="166"/>
        <end position="171"/>
    </location>
</feature>
<dbReference type="InterPro" id="IPR013825">
    <property type="entry name" value="Topo_IA_cen_sub2"/>
</dbReference>
<sequence length="700" mass="80029">MKEKENTTNLILVESPTKAKIISQFLGKSFQVEASFGHVRDLPEGKFGIDLKNNFEPEYVIPLKAKKIIKALKALVKKSDSVILACDEDREGEAISWHLAQALSLKSPSRIVFHEITKPAIEQALKNPREIDMNLVNAQQTRRILDRIVGYKLSPFLWKKVAQGLSAGRVQSVTVRLIAEREKQINDFVPQEYWTIVATLLKIKGEKEKIKNDELEATLVKEDGKIIAKLGIKTKDEAGKILNNLESAAWQVAKIERREAKKSPLPPFTTSTLQQEAWQRFHFPAKFTMSLAQQLYEKGLSTYHRTDSLNLSELSLAAAKKYIFKNFGKDYWPDFSRQYRTKSKSAQEAHEAIRPTLVEKSPDKLESLDEKQLKLYDLIWRRFLACQMAEAIFDSTTIEIEARSVKTYIFKAAGQILKFDGFLKAYPLKFEEVELPPLEKEEVLELIRLEPSQHFTQPPSRYSEATLVKALEKSGIGRPSTYAPTLETIQVRGYVRKDEKKLFFPTDIGILVNTVLVKHFPQIVDIGFTAKMEGDLDLISQGKKEWVPTIEEFYLPFKENLKAKEKEVSKKELTQEETKEICPLCSSPVVIKISRYGKFYACSNFPACKYKKNIPVSLGLNCPKCLSADRQDKPGEMIERITRKRKIFYGCSRWPDCDFALWDKPTGENCEQCGFLLVKNKWGKIKCSNKECKSNAKTNS</sequence>
<proteinExistence type="inferred from homology"/>
<protein>
    <recommendedName>
        <fullName evidence="10">DNA topoisomerase 1</fullName>
        <ecNumber evidence="10">5.6.2.1</ecNumber>
    </recommendedName>
    <alternativeName>
        <fullName evidence="10">DNA topoisomerase I</fullName>
    </alternativeName>
</protein>
<comment type="similarity">
    <text evidence="2 10">Belongs to the type IA topoisomerase family.</text>
</comment>
<evidence type="ECO:0000256" key="5">
    <source>
        <dbReference type="ARBA" id="ARBA00022833"/>
    </source>
</evidence>
<evidence type="ECO:0000256" key="6">
    <source>
        <dbReference type="ARBA" id="ARBA00022842"/>
    </source>
</evidence>
<feature type="site" description="Interaction with DNA" evidence="10">
    <location>
        <position position="38"/>
    </location>
</feature>
<evidence type="ECO:0000256" key="8">
    <source>
        <dbReference type="ARBA" id="ARBA00023125"/>
    </source>
</evidence>
<comment type="catalytic activity">
    <reaction evidence="1 10">
        <text>ATP-independent breakage of single-stranded DNA, followed by passage and rejoining.</text>
        <dbReference type="EC" id="5.6.2.1"/>
    </reaction>
</comment>
<dbReference type="PROSITE" id="PS52039">
    <property type="entry name" value="TOPO_IA_2"/>
    <property type="match status" value="1"/>
</dbReference>
<keyword evidence="3" id="KW-0479">Metal-binding</keyword>
<evidence type="ECO:0000259" key="11">
    <source>
        <dbReference type="PROSITE" id="PS50880"/>
    </source>
</evidence>
<dbReference type="GO" id="GO:0008270">
    <property type="term" value="F:zinc ion binding"/>
    <property type="evidence" value="ECO:0007669"/>
    <property type="project" value="UniProtKB-KW"/>
</dbReference>
<dbReference type="InterPro" id="IPR006171">
    <property type="entry name" value="TOPRIM_dom"/>
</dbReference>
<accession>A0A0G1VPK1</accession>
<feature type="site" description="Interaction with DNA" evidence="10">
    <location>
        <position position="158"/>
    </location>
</feature>
<dbReference type="InterPro" id="IPR013824">
    <property type="entry name" value="Topo_IA_cen_sub1"/>
</dbReference>
<dbReference type="GO" id="GO:0003917">
    <property type="term" value="F:DNA topoisomerase type I (single strand cut, ATP-independent) activity"/>
    <property type="evidence" value="ECO:0007669"/>
    <property type="project" value="UniProtKB-UniRule"/>
</dbReference>
<dbReference type="InterPro" id="IPR003601">
    <property type="entry name" value="Topo_IA_2"/>
</dbReference>
<evidence type="ECO:0000256" key="1">
    <source>
        <dbReference type="ARBA" id="ARBA00000213"/>
    </source>
</evidence>
<evidence type="ECO:0000256" key="4">
    <source>
        <dbReference type="ARBA" id="ARBA00022771"/>
    </source>
</evidence>
<dbReference type="Gene3D" id="1.10.290.10">
    <property type="entry name" value="Topoisomerase I, domain 4"/>
    <property type="match status" value="1"/>
</dbReference>
<dbReference type="PRINTS" id="PR00417">
    <property type="entry name" value="PRTPISMRASEI"/>
</dbReference>
<evidence type="ECO:0000256" key="2">
    <source>
        <dbReference type="ARBA" id="ARBA00009446"/>
    </source>
</evidence>
<keyword evidence="7 10" id="KW-0799">Topoisomerase</keyword>
<comment type="function">
    <text evidence="10">Releases the supercoiling and torsional tension of DNA, which is introduced during the DNA replication and transcription, by transiently cleaving and rejoining one strand of the DNA duplex. Introduces a single-strand break via transesterification at a target site in duplex DNA. The scissile phosphodiester is attacked by the catalytic tyrosine of the enzyme, resulting in the formation of a DNA-(5'-phosphotyrosyl)-enzyme intermediate and the expulsion of a 3'-OH DNA strand. The free DNA strand then undergoes passage around the unbroken strand, thus removing DNA supercoils. Finally, in the religation step, the DNA 3'-OH attacks the covalent intermediate to expel the active-site tyrosine and restore the DNA phosphodiester backbone.</text>
</comment>
<keyword evidence="4" id="KW-0863">Zinc-finger</keyword>